<keyword evidence="3" id="KW-1185">Reference proteome</keyword>
<dbReference type="EMBL" id="RBVV01000047">
    <property type="protein sequence ID" value="RNJ56967.1"/>
    <property type="molecule type" value="Genomic_DNA"/>
</dbReference>
<evidence type="ECO:0000313" key="2">
    <source>
        <dbReference type="EMBL" id="RNJ56967.1"/>
    </source>
</evidence>
<dbReference type="GeneID" id="39610178"/>
<proteinExistence type="predicted"/>
<dbReference type="STRING" id="1051616.A0A3M9Y8Z3"/>
<gene>
    <name evidence="2" type="ORF">D7B24_006489</name>
</gene>
<dbReference type="AlphaFoldDB" id="A0A3M9Y8Z3"/>
<sequence length="413" mass="46486">MADARVDPDYGTREEDWFDPDADSDANDYAQNMERVEAAAQACMERYLQQRKEQCSSHAETVNDAVPESLYDKARDQQDQLTQEERDILLGRNDVIGRALAQPDSLTAEDIHDLFCWPPPDVARNNIGRATAGTLSTPVEVYAKAREAIHLGRFETITNAAEVQLLANGFHEKIDGSYPARYMAASHSPGYAHAVNLISRRLIPDLISVTQAAARRHFPPRASSQPVAIATPISQADFQGGPWPPASAVELRSAMQIFMNDSNIRGHDIGLQWSALPEAEKGTYRTRSEAIRREAWAWYDTAIAEDPDRFNPDRVAPNRVPLEVHVPQTEGGKQRYQDVARERDFCRRYEKQVYGMPKIITGLGLFCDERSVGTGSQEFHEALQIWRAMSQEQRHKYNEEAKLLKATAQAAHR</sequence>
<accession>A0A3M9Y8Z3</accession>
<organism evidence="2 3">
    <name type="scientific">Verticillium nonalfalfae</name>
    <dbReference type="NCBI Taxonomy" id="1051616"/>
    <lineage>
        <taxon>Eukaryota</taxon>
        <taxon>Fungi</taxon>
        <taxon>Dikarya</taxon>
        <taxon>Ascomycota</taxon>
        <taxon>Pezizomycotina</taxon>
        <taxon>Sordariomycetes</taxon>
        <taxon>Hypocreomycetidae</taxon>
        <taxon>Glomerellales</taxon>
        <taxon>Plectosphaerellaceae</taxon>
        <taxon>Verticillium</taxon>
    </lineage>
</organism>
<dbReference type="Proteomes" id="UP000267145">
    <property type="component" value="Unassembled WGS sequence"/>
</dbReference>
<feature type="region of interest" description="Disordered" evidence="1">
    <location>
        <begin position="1"/>
        <end position="27"/>
    </location>
</feature>
<evidence type="ECO:0000256" key="1">
    <source>
        <dbReference type="SAM" id="MobiDB-lite"/>
    </source>
</evidence>
<reference evidence="2 3" key="1">
    <citation type="submission" date="2018-10" db="EMBL/GenBank/DDBJ databases">
        <title>Genome sequence of Verticillium nonalfalfae VnAa140.</title>
        <authorList>
            <person name="Stajich J.E."/>
            <person name="Kasson M.T."/>
        </authorList>
    </citation>
    <scope>NUCLEOTIDE SEQUENCE [LARGE SCALE GENOMIC DNA]</scope>
    <source>
        <strain evidence="2 3">VnAa140</strain>
    </source>
</reference>
<feature type="compositionally biased region" description="Basic and acidic residues" evidence="1">
    <location>
        <begin position="1"/>
        <end position="15"/>
    </location>
</feature>
<evidence type="ECO:0000313" key="3">
    <source>
        <dbReference type="Proteomes" id="UP000267145"/>
    </source>
</evidence>
<feature type="compositionally biased region" description="Acidic residues" evidence="1">
    <location>
        <begin position="16"/>
        <end position="26"/>
    </location>
</feature>
<dbReference type="RefSeq" id="XP_028495125.1">
    <property type="nucleotide sequence ID" value="XM_028640619.1"/>
</dbReference>
<protein>
    <submittedName>
        <fullName evidence="2">Uncharacterized protein</fullName>
    </submittedName>
</protein>
<name>A0A3M9Y8Z3_9PEZI</name>
<comment type="caution">
    <text evidence="2">The sequence shown here is derived from an EMBL/GenBank/DDBJ whole genome shotgun (WGS) entry which is preliminary data.</text>
</comment>